<feature type="binding site" evidence="12">
    <location>
        <position position="63"/>
    </location>
    <ligand>
        <name>FAD</name>
        <dbReference type="ChEBI" id="CHEBI:57692"/>
    </ligand>
</feature>
<keyword evidence="9 14" id="KW-0676">Redox-active center</keyword>
<keyword evidence="18" id="KW-1185">Reference proteome</keyword>
<feature type="domain" description="FAD/NAD(P)-binding" evidence="16">
    <location>
        <begin position="8"/>
        <end position="333"/>
    </location>
</feature>
<dbReference type="GO" id="GO:0004362">
    <property type="term" value="F:glutathione-disulfide reductase (NADPH) activity"/>
    <property type="evidence" value="ECO:0007669"/>
    <property type="project" value="TreeGrafter"/>
</dbReference>
<dbReference type="GO" id="GO:0034599">
    <property type="term" value="P:cellular response to oxidative stress"/>
    <property type="evidence" value="ECO:0007669"/>
    <property type="project" value="TreeGrafter"/>
</dbReference>
<keyword evidence="4 14" id="KW-0285">Flavoprotein</keyword>
<dbReference type="InterPro" id="IPR001100">
    <property type="entry name" value="Pyr_nuc-diS_OxRdtase"/>
</dbReference>
<sequence>MTGLKFDYDLIVIGGGSGGLAAAKEASKLGKKVVLFDYVKPSTQGTKWGLGGTCVNVGCVPKKLMHYSGNVYNLIHNDSGSFGIKTSSHFDWGKLVETVRNHIRMLNFSYRTGLRVNGVEYINSLAKLEDAHSVSYDNNGNRTVITGRHILLATGGRPLIPESVPGALQHAITSDDIFYLQKAPGKTLVVGASYIGLETAGFLTELNFDTTVSMRSIALRGFDRLCSEKVVDYMKSTGTKFKTGVIPINIEKVNNLLKVTFSDGTNDEYDTVMYATGRYPDVKDLNLSNVGVNINEFGKIIAPKDVTSVPSIFAIGDIVEGRPELTPVAIRAGVLLARRLYAGSDEYIDYDYIPTTVFTPIEYGHVGLSSEAATARYGEDDVEEFLSEFTTLEVAASHREKPEHLRENEMDFSLPPNCLSKLIVVKSLGNRVVGFHFVGPNAGEITQGFSLAIKLGATKSDFDNMIGIHPTDAESFAYLEITKRSGESYVASGGCGGGKCG</sequence>
<gene>
    <name evidence="17" type="ORF">RS030_111978</name>
</gene>
<name>A0AAV9Y3D1_9CRYT</name>
<dbReference type="PANTHER" id="PTHR42737:SF7">
    <property type="entry name" value="THIOREDOXIN-DISULFIDE REDUCTASE"/>
    <property type="match status" value="1"/>
</dbReference>
<comment type="cofactor">
    <cofactor evidence="12">
        <name>FAD</name>
        <dbReference type="ChEBI" id="CHEBI:57692"/>
    </cofactor>
    <text evidence="12">Binds 1 FAD per subunit.</text>
</comment>
<organism evidence="17 18">
    <name type="scientific">Cryptosporidium xiaoi</name>
    <dbReference type="NCBI Taxonomy" id="659607"/>
    <lineage>
        <taxon>Eukaryota</taxon>
        <taxon>Sar</taxon>
        <taxon>Alveolata</taxon>
        <taxon>Apicomplexa</taxon>
        <taxon>Conoidasida</taxon>
        <taxon>Coccidia</taxon>
        <taxon>Eucoccidiorida</taxon>
        <taxon>Eimeriorina</taxon>
        <taxon>Cryptosporidiidae</taxon>
        <taxon>Cryptosporidium</taxon>
    </lineage>
</organism>
<dbReference type="NCBIfam" id="TIGR01438">
    <property type="entry name" value="TGR"/>
    <property type="match status" value="1"/>
</dbReference>
<accession>A0AAV9Y3D1</accession>
<dbReference type="PRINTS" id="PR00411">
    <property type="entry name" value="PNDRDTASEI"/>
</dbReference>
<feature type="active site" description="Proton acceptor" evidence="11">
    <location>
        <position position="469"/>
    </location>
</feature>
<dbReference type="SUPFAM" id="SSF55424">
    <property type="entry name" value="FAD/NAD-linked reductases, dimerisation (C-terminal) domain"/>
    <property type="match status" value="1"/>
</dbReference>
<evidence type="ECO:0000256" key="9">
    <source>
        <dbReference type="ARBA" id="ARBA00023284"/>
    </source>
</evidence>
<evidence type="ECO:0000256" key="10">
    <source>
        <dbReference type="ARBA" id="ARBA00053237"/>
    </source>
</evidence>
<feature type="domain" description="Pyridine nucleotide-disulphide oxidoreductase dimerisation" evidence="15">
    <location>
        <begin position="353"/>
        <end position="476"/>
    </location>
</feature>
<evidence type="ECO:0000256" key="3">
    <source>
        <dbReference type="ARBA" id="ARBA00018719"/>
    </source>
</evidence>
<feature type="binding site" evidence="12">
    <location>
        <position position="317"/>
    </location>
    <ligand>
        <name>FAD</name>
        <dbReference type="ChEBI" id="CHEBI:57692"/>
    </ligand>
</feature>
<dbReference type="Proteomes" id="UP001311799">
    <property type="component" value="Unassembled WGS sequence"/>
</dbReference>
<dbReference type="GO" id="GO:0045454">
    <property type="term" value="P:cell redox homeostasis"/>
    <property type="evidence" value="ECO:0007669"/>
    <property type="project" value="InterPro"/>
</dbReference>
<feature type="binding site" evidence="12">
    <location>
        <begin position="191"/>
        <end position="198"/>
    </location>
    <ligand>
        <name>NAD(+)</name>
        <dbReference type="ChEBI" id="CHEBI:57540"/>
    </ligand>
</feature>
<evidence type="ECO:0000313" key="17">
    <source>
        <dbReference type="EMBL" id="KAK6591049.1"/>
    </source>
</evidence>
<keyword evidence="12" id="KW-0547">Nucleotide-binding</keyword>
<comment type="caution">
    <text evidence="17">The sequence shown here is derived from an EMBL/GenBank/DDBJ whole genome shotgun (WGS) entry which is preliminary data.</text>
</comment>
<dbReference type="InterPro" id="IPR012999">
    <property type="entry name" value="Pyr_OxRdtase_I_AS"/>
</dbReference>
<keyword evidence="5 12" id="KW-0274">FAD</keyword>
<dbReference type="EMBL" id="JAWDEY010000002">
    <property type="protein sequence ID" value="KAK6591049.1"/>
    <property type="molecule type" value="Genomic_DNA"/>
</dbReference>
<dbReference type="SUPFAM" id="SSF51905">
    <property type="entry name" value="FAD/NAD(P)-binding domain"/>
    <property type="match status" value="1"/>
</dbReference>
<evidence type="ECO:0000259" key="16">
    <source>
        <dbReference type="Pfam" id="PF07992"/>
    </source>
</evidence>
<reference evidence="17 18" key="1">
    <citation type="submission" date="2023-10" db="EMBL/GenBank/DDBJ databases">
        <title>Comparative genomics analysis reveals potential genetic determinants of host preference in Cryptosporidium xiaoi.</title>
        <authorList>
            <person name="Xiao L."/>
            <person name="Li J."/>
        </authorList>
    </citation>
    <scope>NUCLEOTIDE SEQUENCE [LARGE SCALE GENOMIC DNA]</scope>
    <source>
        <strain evidence="17 18">52996</strain>
    </source>
</reference>
<protein>
    <recommendedName>
        <fullName evidence="3">Thioredoxin reductase</fullName>
        <ecNumber evidence="2">1.8.1.9</ecNumber>
    </recommendedName>
</protein>
<evidence type="ECO:0000256" key="8">
    <source>
        <dbReference type="ARBA" id="ARBA00023157"/>
    </source>
</evidence>
<dbReference type="InterPro" id="IPR004099">
    <property type="entry name" value="Pyr_nucl-diS_OxRdtase_dimer"/>
</dbReference>
<dbReference type="GO" id="GO:0005739">
    <property type="term" value="C:mitochondrion"/>
    <property type="evidence" value="ECO:0007669"/>
    <property type="project" value="TreeGrafter"/>
</dbReference>
<dbReference type="GO" id="GO:0006749">
    <property type="term" value="P:glutathione metabolic process"/>
    <property type="evidence" value="ECO:0007669"/>
    <property type="project" value="TreeGrafter"/>
</dbReference>
<evidence type="ECO:0000259" key="15">
    <source>
        <dbReference type="Pfam" id="PF02852"/>
    </source>
</evidence>
<proteinExistence type="inferred from homology"/>
<dbReference type="EC" id="1.8.1.9" evidence="2"/>
<evidence type="ECO:0000256" key="1">
    <source>
        <dbReference type="ARBA" id="ARBA00007532"/>
    </source>
</evidence>
<keyword evidence="12" id="KW-0520">NAD</keyword>
<dbReference type="Gene3D" id="3.50.50.60">
    <property type="entry name" value="FAD/NAD(P)-binding domain"/>
    <property type="match status" value="1"/>
</dbReference>
<dbReference type="InterPro" id="IPR046952">
    <property type="entry name" value="GSHR/TRXR-like"/>
</dbReference>
<dbReference type="InterPro" id="IPR016156">
    <property type="entry name" value="FAD/NAD-linked_Rdtase_dimer_sf"/>
</dbReference>
<dbReference type="InterPro" id="IPR023753">
    <property type="entry name" value="FAD/NAD-binding_dom"/>
</dbReference>
<dbReference type="PANTHER" id="PTHR42737">
    <property type="entry name" value="GLUTATHIONE REDUCTASE"/>
    <property type="match status" value="1"/>
</dbReference>
<dbReference type="Pfam" id="PF02852">
    <property type="entry name" value="Pyr_redox_dim"/>
    <property type="match status" value="1"/>
</dbReference>
<dbReference type="InterPro" id="IPR006338">
    <property type="entry name" value="Thioredoxin/glutathione_Rdtase"/>
</dbReference>
<feature type="disulfide bond" description="Redox-active" evidence="13">
    <location>
        <begin position="54"/>
        <end position="59"/>
    </location>
</feature>
<evidence type="ECO:0000256" key="13">
    <source>
        <dbReference type="PIRSR" id="PIRSR000350-4"/>
    </source>
</evidence>
<evidence type="ECO:0000256" key="14">
    <source>
        <dbReference type="RuleBase" id="RU003691"/>
    </source>
</evidence>
<dbReference type="GO" id="GO:0050660">
    <property type="term" value="F:flavin adenine dinucleotide binding"/>
    <property type="evidence" value="ECO:0007669"/>
    <property type="project" value="InterPro"/>
</dbReference>
<dbReference type="PIRSF" id="PIRSF000350">
    <property type="entry name" value="Mercury_reductase_MerA"/>
    <property type="match status" value="1"/>
</dbReference>
<dbReference type="GO" id="GO:0005829">
    <property type="term" value="C:cytosol"/>
    <property type="evidence" value="ECO:0007669"/>
    <property type="project" value="TreeGrafter"/>
</dbReference>
<evidence type="ECO:0000313" key="18">
    <source>
        <dbReference type="Proteomes" id="UP001311799"/>
    </source>
</evidence>
<dbReference type="GO" id="GO:0004791">
    <property type="term" value="F:thioredoxin-disulfide reductase (NADPH) activity"/>
    <property type="evidence" value="ECO:0007669"/>
    <property type="project" value="UniProtKB-EC"/>
</dbReference>
<keyword evidence="8" id="KW-1015">Disulfide bond</keyword>
<dbReference type="PRINTS" id="PR00368">
    <property type="entry name" value="FADPNR"/>
</dbReference>
<evidence type="ECO:0000256" key="7">
    <source>
        <dbReference type="ARBA" id="ARBA00023002"/>
    </source>
</evidence>
<evidence type="ECO:0000256" key="4">
    <source>
        <dbReference type="ARBA" id="ARBA00022630"/>
    </source>
</evidence>
<evidence type="ECO:0000256" key="11">
    <source>
        <dbReference type="PIRSR" id="PIRSR000350-2"/>
    </source>
</evidence>
<feature type="binding site" evidence="12">
    <location>
        <position position="277"/>
    </location>
    <ligand>
        <name>NAD(+)</name>
        <dbReference type="ChEBI" id="CHEBI:57540"/>
    </ligand>
</feature>
<dbReference type="FunFam" id="3.50.50.60:FF:000190">
    <property type="entry name" value="Thioredoxin reductase"/>
    <property type="match status" value="1"/>
</dbReference>
<keyword evidence="7 14" id="KW-0560">Oxidoreductase</keyword>
<dbReference type="InterPro" id="IPR036188">
    <property type="entry name" value="FAD/NAD-bd_sf"/>
</dbReference>
<keyword evidence="6" id="KW-0521">NADP</keyword>
<evidence type="ECO:0000256" key="6">
    <source>
        <dbReference type="ARBA" id="ARBA00022857"/>
    </source>
</evidence>
<evidence type="ECO:0000256" key="5">
    <source>
        <dbReference type="ARBA" id="ARBA00022827"/>
    </source>
</evidence>
<comment type="function">
    <text evidence="10">Catalyzes the transfer of electrons from NADPH to thioredoxins TRX1, TRX2 and TRX3, which in turn act as reductants of disulfide containing proteins. Able to reduce nitroglutathione (GSNO), a compound involved in the transport of nitric oxide (NO); however, TRX1 is more efficient in reducing GSNO. Has no catalytic activity towards oxidized glutathione (GSSG).</text>
</comment>
<dbReference type="AlphaFoldDB" id="A0AAV9Y3D1"/>
<comment type="similarity">
    <text evidence="1 14">Belongs to the class-I pyridine nucleotide-disulfide oxidoreductase family.</text>
</comment>
<evidence type="ECO:0000256" key="12">
    <source>
        <dbReference type="PIRSR" id="PIRSR000350-3"/>
    </source>
</evidence>
<dbReference type="PROSITE" id="PS00076">
    <property type="entry name" value="PYRIDINE_REDOX_1"/>
    <property type="match status" value="1"/>
</dbReference>
<dbReference type="Pfam" id="PF07992">
    <property type="entry name" value="Pyr_redox_2"/>
    <property type="match status" value="1"/>
</dbReference>
<evidence type="ECO:0000256" key="2">
    <source>
        <dbReference type="ARBA" id="ARBA00012610"/>
    </source>
</evidence>